<keyword evidence="1" id="KW-0547">Nucleotide-binding</keyword>
<gene>
    <name evidence="9" type="ORF">HA050_10725</name>
</gene>
<evidence type="ECO:0000259" key="7">
    <source>
        <dbReference type="PROSITE" id="PS50045"/>
    </source>
</evidence>
<organism evidence="9 10">
    <name type="scientific">Iodobacter violaceini</name>
    <dbReference type="NCBI Taxonomy" id="3044271"/>
    <lineage>
        <taxon>Bacteria</taxon>
        <taxon>Pseudomonadati</taxon>
        <taxon>Pseudomonadota</taxon>
        <taxon>Betaproteobacteria</taxon>
        <taxon>Neisseriales</taxon>
        <taxon>Chitinibacteraceae</taxon>
        <taxon>Iodobacter</taxon>
    </lineage>
</organism>
<dbReference type="InterPro" id="IPR058031">
    <property type="entry name" value="AAA_lid_NorR"/>
</dbReference>
<name>A0ABX0KPW9_9NEIS</name>
<dbReference type="Proteomes" id="UP000712570">
    <property type="component" value="Unassembled WGS sequence"/>
</dbReference>
<dbReference type="PANTHER" id="PTHR32071:SF21">
    <property type="entry name" value="TRANSCRIPTIONAL REGULATORY PROTEIN FLGR"/>
    <property type="match status" value="1"/>
</dbReference>
<keyword evidence="6" id="KW-0597">Phosphoprotein</keyword>
<evidence type="ECO:0000256" key="2">
    <source>
        <dbReference type="ARBA" id="ARBA00022840"/>
    </source>
</evidence>
<dbReference type="SMART" id="SM00382">
    <property type="entry name" value="AAA"/>
    <property type="match status" value="1"/>
</dbReference>
<dbReference type="PROSITE" id="PS00675">
    <property type="entry name" value="SIGMA54_INTERACT_1"/>
    <property type="match status" value="1"/>
</dbReference>
<dbReference type="InterPro" id="IPR011006">
    <property type="entry name" value="CheY-like_superfamily"/>
</dbReference>
<evidence type="ECO:0000256" key="5">
    <source>
        <dbReference type="ARBA" id="ARBA00023163"/>
    </source>
</evidence>
<keyword evidence="5" id="KW-0804">Transcription</keyword>
<dbReference type="EMBL" id="JAAOLX010000005">
    <property type="protein sequence ID" value="NHQ86588.1"/>
    <property type="molecule type" value="Genomic_DNA"/>
</dbReference>
<dbReference type="InterPro" id="IPR025662">
    <property type="entry name" value="Sigma_54_int_dom_ATP-bd_1"/>
</dbReference>
<keyword evidence="10" id="KW-1185">Reference proteome</keyword>
<reference evidence="9 10" key="1">
    <citation type="submission" date="2020-03" db="EMBL/GenBank/DDBJ databases">
        <title>Draft genome sequence of environmentally isolated violet-colored cultures.</title>
        <authorList>
            <person name="Wilson H.S."/>
        </authorList>
    </citation>
    <scope>NUCLEOTIDE SEQUENCE [LARGE SCALE GENOMIC DNA]</scope>
    <source>
        <strain evidence="9 10">HSC-16F04</strain>
    </source>
</reference>
<evidence type="ECO:0000256" key="4">
    <source>
        <dbReference type="ARBA" id="ARBA00023125"/>
    </source>
</evidence>
<keyword evidence="4" id="KW-0238">DNA-binding</keyword>
<evidence type="ECO:0000256" key="3">
    <source>
        <dbReference type="ARBA" id="ARBA00023015"/>
    </source>
</evidence>
<dbReference type="InterPro" id="IPR001789">
    <property type="entry name" value="Sig_transdc_resp-reg_receiver"/>
</dbReference>
<dbReference type="InterPro" id="IPR002078">
    <property type="entry name" value="Sigma_54_int"/>
</dbReference>
<dbReference type="InterPro" id="IPR027417">
    <property type="entry name" value="P-loop_NTPase"/>
</dbReference>
<dbReference type="Gene3D" id="1.10.10.60">
    <property type="entry name" value="Homeodomain-like"/>
    <property type="match status" value="1"/>
</dbReference>
<dbReference type="Gene3D" id="1.10.8.60">
    <property type="match status" value="1"/>
</dbReference>
<accession>A0ABX0KPW9</accession>
<dbReference type="PANTHER" id="PTHR32071">
    <property type="entry name" value="TRANSCRIPTIONAL REGULATORY PROTEIN"/>
    <property type="match status" value="1"/>
</dbReference>
<feature type="modified residue" description="4-aspartylphosphate" evidence="6">
    <location>
        <position position="57"/>
    </location>
</feature>
<keyword evidence="3" id="KW-0805">Transcription regulation</keyword>
<proteinExistence type="predicted"/>
<dbReference type="Pfam" id="PF00072">
    <property type="entry name" value="Response_reg"/>
    <property type="match status" value="1"/>
</dbReference>
<dbReference type="CDD" id="cd00009">
    <property type="entry name" value="AAA"/>
    <property type="match status" value="1"/>
</dbReference>
<dbReference type="Pfam" id="PF25601">
    <property type="entry name" value="AAA_lid_14"/>
    <property type="match status" value="1"/>
</dbReference>
<comment type="caution">
    <text evidence="9">The sequence shown here is derived from an EMBL/GenBank/DDBJ whole genome shotgun (WGS) entry which is preliminary data.</text>
</comment>
<dbReference type="Pfam" id="PF02954">
    <property type="entry name" value="HTH_8"/>
    <property type="match status" value="1"/>
</dbReference>
<dbReference type="Gene3D" id="3.40.50.2300">
    <property type="match status" value="1"/>
</dbReference>
<evidence type="ECO:0000256" key="6">
    <source>
        <dbReference type="PROSITE-ProRule" id="PRU00169"/>
    </source>
</evidence>
<feature type="domain" description="Sigma-54 factor interaction" evidence="7">
    <location>
        <begin position="131"/>
        <end position="360"/>
    </location>
</feature>
<dbReference type="PROSITE" id="PS50110">
    <property type="entry name" value="RESPONSE_REGULATORY"/>
    <property type="match status" value="1"/>
</dbReference>
<dbReference type="SMART" id="SM00448">
    <property type="entry name" value="REC"/>
    <property type="match status" value="1"/>
</dbReference>
<evidence type="ECO:0000259" key="8">
    <source>
        <dbReference type="PROSITE" id="PS50110"/>
    </source>
</evidence>
<dbReference type="PROSITE" id="PS00676">
    <property type="entry name" value="SIGMA54_INTERACT_2"/>
    <property type="match status" value="1"/>
</dbReference>
<dbReference type="SUPFAM" id="SSF46689">
    <property type="entry name" value="Homeodomain-like"/>
    <property type="match status" value="1"/>
</dbReference>
<feature type="domain" description="Response regulatory" evidence="8">
    <location>
        <begin position="8"/>
        <end position="122"/>
    </location>
</feature>
<sequence>MICQMNLAILIVEDDDSLREALADTLELGGYSVLVAEDGSDALQVLANHRVGLVLSDVQMQPMDGERLLQEIKLLYPYLPVILMTAYGVIEKAVAALHSGACHYLPKPFEPDRLLQEVAKYMLPDSDDEEVIAEDPAMLSLLDMARRVALSDASVMITGESGTGKEVLAQFLHRNSGRAARPFVAINCAAIPEQLLESTLFGHEKGSFTGAANQHLGKFEQANGGTLLLDEISEMPLALQAKLLRVLQEREVERVGGNKPVQIDIRVLATSNRDMKLEVAAGRFREDLFYRLNVFPLQLPSLRERSDDILPLAKAMLARHAARQKRRVPVLSCAAEAALLANGWEGNIRELDNVMQRALILAPGDEIAVEHLYLPQTASLKAANIAGETVPADVLPQSDVPAVVSDIKELEKRHILETLKSLGGARKSTAEKLGMSERTLRYKLQQYREQNPDLSI</sequence>
<dbReference type="InterPro" id="IPR003593">
    <property type="entry name" value="AAA+_ATPase"/>
</dbReference>
<dbReference type="Gene3D" id="3.40.50.300">
    <property type="entry name" value="P-loop containing nucleotide triphosphate hydrolases"/>
    <property type="match status" value="1"/>
</dbReference>
<keyword evidence="2" id="KW-0067">ATP-binding</keyword>
<evidence type="ECO:0000313" key="9">
    <source>
        <dbReference type="EMBL" id="NHQ86588.1"/>
    </source>
</evidence>
<dbReference type="SUPFAM" id="SSF52540">
    <property type="entry name" value="P-loop containing nucleoside triphosphate hydrolases"/>
    <property type="match status" value="1"/>
</dbReference>
<dbReference type="PRINTS" id="PR01590">
    <property type="entry name" value="HTHFIS"/>
</dbReference>
<protein>
    <submittedName>
        <fullName evidence="9">Sigma-54-dependent Fis family transcriptional regulator</fullName>
    </submittedName>
</protein>
<dbReference type="InterPro" id="IPR025943">
    <property type="entry name" value="Sigma_54_int_dom_ATP-bd_2"/>
</dbReference>
<dbReference type="PROSITE" id="PS50045">
    <property type="entry name" value="SIGMA54_INTERACT_4"/>
    <property type="match status" value="1"/>
</dbReference>
<dbReference type="InterPro" id="IPR002197">
    <property type="entry name" value="HTH_Fis"/>
</dbReference>
<dbReference type="InterPro" id="IPR009057">
    <property type="entry name" value="Homeodomain-like_sf"/>
</dbReference>
<evidence type="ECO:0000313" key="10">
    <source>
        <dbReference type="Proteomes" id="UP000712570"/>
    </source>
</evidence>
<evidence type="ECO:0000256" key="1">
    <source>
        <dbReference type="ARBA" id="ARBA00022741"/>
    </source>
</evidence>
<dbReference type="Pfam" id="PF00158">
    <property type="entry name" value="Sigma54_activat"/>
    <property type="match status" value="1"/>
</dbReference>
<dbReference type="SUPFAM" id="SSF52172">
    <property type="entry name" value="CheY-like"/>
    <property type="match status" value="1"/>
</dbReference>